<dbReference type="Pfam" id="PF00400">
    <property type="entry name" value="WD40"/>
    <property type="match status" value="5"/>
</dbReference>
<evidence type="ECO:0000256" key="10">
    <source>
        <dbReference type="ARBA" id="ARBA00023136"/>
    </source>
</evidence>
<dbReference type="SUPFAM" id="SSF50998">
    <property type="entry name" value="Quinoprotein alcohol dehydrogenase-like"/>
    <property type="match status" value="1"/>
</dbReference>
<dbReference type="AlphaFoldDB" id="A0A0N4UWV8"/>
<keyword evidence="6 12" id="KW-0853">WD repeat</keyword>
<dbReference type="InterPro" id="IPR011047">
    <property type="entry name" value="Quinoprotein_ADH-like_sf"/>
</dbReference>
<feature type="transmembrane region" description="Helical" evidence="13">
    <location>
        <begin position="37"/>
        <end position="54"/>
    </location>
</feature>
<feature type="domain" description="Small-subunit processome Utp12" evidence="14">
    <location>
        <begin position="1081"/>
        <end position="1173"/>
    </location>
</feature>
<keyword evidence="9 13" id="KW-1133">Transmembrane helix</keyword>
<evidence type="ECO:0000256" key="12">
    <source>
        <dbReference type="PROSITE-ProRule" id="PRU00221"/>
    </source>
</evidence>
<dbReference type="InterPro" id="IPR027145">
    <property type="entry name" value="PWP2"/>
</dbReference>
<dbReference type="WBParaSite" id="EVEC_0000199101-mRNA-1">
    <property type="protein sequence ID" value="EVEC_0000199101-mRNA-1"/>
    <property type="gene ID" value="EVEC_0000199101"/>
</dbReference>
<dbReference type="PANTHER" id="PTHR19858">
    <property type="entry name" value="WD40 REPEAT PROTEIN"/>
    <property type="match status" value="1"/>
</dbReference>
<evidence type="ECO:0000256" key="3">
    <source>
        <dbReference type="ARBA" id="ARBA00010226"/>
    </source>
</evidence>
<dbReference type="SUPFAM" id="SSF103481">
    <property type="entry name" value="Multidrug resistance efflux transporter EmrE"/>
    <property type="match status" value="2"/>
</dbReference>
<dbReference type="InterPro" id="IPR015943">
    <property type="entry name" value="WD40/YVTN_repeat-like_dom_sf"/>
</dbReference>
<comment type="subcellular location">
    <subcellularLocation>
        <location evidence="1">Membrane</location>
        <topology evidence="1">Multi-pass membrane protein</topology>
    </subcellularLocation>
    <subcellularLocation>
        <location evidence="2">Nucleus</location>
        <location evidence="2">Nucleolus</location>
    </subcellularLocation>
</comment>
<organism evidence="17">
    <name type="scientific">Enterobius vermicularis</name>
    <name type="common">Human pinworm</name>
    <dbReference type="NCBI Taxonomy" id="51028"/>
    <lineage>
        <taxon>Eukaryota</taxon>
        <taxon>Metazoa</taxon>
        <taxon>Ecdysozoa</taxon>
        <taxon>Nematoda</taxon>
        <taxon>Chromadorea</taxon>
        <taxon>Rhabditida</taxon>
        <taxon>Spirurina</taxon>
        <taxon>Oxyuridomorpha</taxon>
        <taxon>Oxyuroidea</taxon>
        <taxon>Oxyuridae</taxon>
        <taxon>Enterobius</taxon>
    </lineage>
</organism>
<feature type="repeat" description="WD" evidence="12">
    <location>
        <begin position="807"/>
        <end position="838"/>
    </location>
</feature>
<comment type="similarity">
    <text evidence="4">Belongs to the nucleotide-sugar transporter family. SLC35B subfamily.</text>
</comment>
<evidence type="ECO:0000256" key="11">
    <source>
        <dbReference type="ARBA" id="ARBA00023242"/>
    </source>
</evidence>
<accession>A0A0N4UWV8</accession>
<proteinExistence type="inferred from homology"/>
<evidence type="ECO:0000256" key="5">
    <source>
        <dbReference type="ARBA" id="ARBA00022448"/>
    </source>
</evidence>
<evidence type="ECO:0000256" key="9">
    <source>
        <dbReference type="ARBA" id="ARBA00022989"/>
    </source>
</evidence>
<dbReference type="GO" id="GO:0000028">
    <property type="term" value="P:ribosomal small subunit assembly"/>
    <property type="evidence" value="ECO:0007669"/>
    <property type="project" value="TreeGrafter"/>
</dbReference>
<feature type="repeat" description="WD" evidence="12">
    <location>
        <begin position="694"/>
        <end position="723"/>
    </location>
</feature>
<gene>
    <name evidence="15" type="ORF">EVEC_LOCUS1699</name>
</gene>
<dbReference type="InterPro" id="IPR001680">
    <property type="entry name" value="WD40_rpt"/>
</dbReference>
<dbReference type="EMBL" id="UXUI01007253">
    <property type="protein sequence ID" value="VDD86556.1"/>
    <property type="molecule type" value="Genomic_DNA"/>
</dbReference>
<dbReference type="PROSITE" id="PS50294">
    <property type="entry name" value="WD_REPEATS_REGION"/>
    <property type="match status" value="1"/>
</dbReference>
<dbReference type="SMART" id="SM00320">
    <property type="entry name" value="WD40"/>
    <property type="match status" value="9"/>
</dbReference>
<dbReference type="GO" id="GO:0034388">
    <property type="term" value="C:Pwp2p-containing subcomplex of 90S preribosome"/>
    <property type="evidence" value="ECO:0007669"/>
    <property type="project" value="TreeGrafter"/>
</dbReference>
<evidence type="ECO:0000256" key="4">
    <source>
        <dbReference type="ARBA" id="ARBA00010694"/>
    </source>
</evidence>
<dbReference type="Gene3D" id="2.130.10.10">
    <property type="entry name" value="YVTN repeat-like/Quinoprotein amine dehydrogenase"/>
    <property type="match status" value="3"/>
</dbReference>
<keyword evidence="10 13" id="KW-0472">Membrane</keyword>
<dbReference type="Pfam" id="PF04003">
    <property type="entry name" value="Utp12"/>
    <property type="match status" value="1"/>
</dbReference>
<dbReference type="InterPro" id="IPR036322">
    <property type="entry name" value="WD40_repeat_dom_sf"/>
</dbReference>
<dbReference type="InterPro" id="IPR019775">
    <property type="entry name" value="WD40_repeat_CS"/>
</dbReference>
<evidence type="ECO:0000256" key="8">
    <source>
        <dbReference type="ARBA" id="ARBA00022737"/>
    </source>
</evidence>
<feature type="transmembrane region" description="Helical" evidence="13">
    <location>
        <begin position="105"/>
        <end position="127"/>
    </location>
</feature>
<dbReference type="GO" id="GO:0032040">
    <property type="term" value="C:small-subunit processome"/>
    <property type="evidence" value="ECO:0007669"/>
    <property type="project" value="TreeGrafter"/>
</dbReference>
<dbReference type="GO" id="GO:0012505">
    <property type="term" value="C:endomembrane system"/>
    <property type="evidence" value="ECO:0007669"/>
    <property type="project" value="UniProtKB-ARBA"/>
</dbReference>
<keyword evidence="7 13" id="KW-0812">Transmembrane</keyword>
<feature type="transmembrane region" description="Helical" evidence="13">
    <location>
        <begin position="74"/>
        <end position="93"/>
    </location>
</feature>
<dbReference type="GO" id="GO:0000462">
    <property type="term" value="P:maturation of SSU-rRNA from tricistronic rRNA transcript (SSU-rRNA, 5.8S rRNA, LSU-rRNA)"/>
    <property type="evidence" value="ECO:0007669"/>
    <property type="project" value="TreeGrafter"/>
</dbReference>
<dbReference type="PANTHER" id="PTHR19858:SF0">
    <property type="entry name" value="PERIODIC TRYPTOPHAN PROTEIN 2 HOMOLOG"/>
    <property type="match status" value="1"/>
</dbReference>
<protein>
    <submittedName>
        <fullName evidence="17">Utp12 domain-containing protein</fullName>
    </submittedName>
</protein>
<feature type="transmembrane region" description="Helical" evidence="13">
    <location>
        <begin position="195"/>
        <end position="214"/>
    </location>
</feature>
<sequence>MKASGDDGSGGNIGSSIGGKSSILNLRFLSNAGFKQALSLIFCAGGILVCYLLFGVVQESITRSKYGQNDRFTFTQTLVFVQCVVNAIFAFVLRGKTRDDVPIKIYASVAMSYVLAMMASNHALQFIPYPTQVLGKSCKPIPIMIFGVLFASKRYYWRKYLYVFMIVIGVVLFLYKDQPSKGTNRAVFEVGVGELFLLFSLAMDGTTGAIQDNIRRHYTANGHSMMYYMNFFSTIYLLMSILFTGELWSFISFVKIYPYVISNLCLLASASALGQYFIFKTVTTFGPLTCSIVTTTRKLFTMLGSVILFGNTLTNRQALGTVIVFTALLLDAIESKKKRALSHSLRAESFRDFADEYRFSVGVVYKGGNVVFTNDGNSLISPVGNKITTFDLKNNIAKTISVESELNIRVVALHPAGTHLVVVDEAGESLYINARSEVVLWRHRLHRKVRDAKFSPNGRFIAFCRGGDVQVYSLSGCKSYQFSPFVLCETYMMTTNEVRNLCWSDDSRLLACGCEDNRAQLVAAGGQVQNFYMQTLGSHKGPVIGSVFFDKSYDLVTVDKRGLANHWSCNLSNEDLVEGFCKKEIDEEVKKIIFKKTTKKNLMDHLENTAGVNATACGFHYQTNLLVCAFSNGVLLLTEMPSFNLIHSIRVSELKVNAISVNKDGDWLAVGCGKGSEGQLIVWEWQSESYVMKQQSHAQKITAVVYSPDGAKLVTGAEDGKLKHTSGVTDVCWTPDGKAVLSSSLDGVVRAHDMLRYRNFRTLVCPEQTQLDCLAIDAGGELVMAASHEIANIFIWSLQNSQLLDILSGHAGPISSISVNGGSLVSGSLDKTLRIWNVVEASHAEPIELTDEVLDVCYSPSGTVIAVLCLDGIISLFETLNLSQIGEINTEKDVDAARGATDIIKKDTSGKSKTFNCICFSADGSYILAAGRSNFICMYDAAERIIVKKFMLTINRSLDGVQPDINRRNYTEFGNMMLIDTSDSEEEENGKKRIKLAGSRDNDFSERRFHPEIRVSRISFCPTGRSFAVSSTEGIVIFSLDHSSLFDPFELGTEVTPEVIFNTLKERKYSAALKMALQLNQSDIICKVFLQTDLSQLDVVVGSLSSVYVTRLLNWMSECNEISLQQNFHLWLLWLKSLLTKHGRTIKLNRKTNLAALTGIQQNIFMQSTHISKMYV</sequence>
<evidence type="ECO:0000256" key="2">
    <source>
        <dbReference type="ARBA" id="ARBA00004604"/>
    </source>
</evidence>
<reference evidence="17" key="1">
    <citation type="submission" date="2016-04" db="UniProtKB">
        <authorList>
            <consortium name="WormBaseParasite"/>
        </authorList>
    </citation>
    <scope>IDENTIFICATION</scope>
</reference>
<dbReference type="GO" id="GO:0016020">
    <property type="term" value="C:membrane"/>
    <property type="evidence" value="ECO:0007669"/>
    <property type="project" value="UniProtKB-SubCell"/>
</dbReference>
<dbReference type="InterPro" id="IPR037185">
    <property type="entry name" value="EmrE-like"/>
</dbReference>
<dbReference type="Pfam" id="PF08449">
    <property type="entry name" value="UAA"/>
    <property type="match status" value="1"/>
</dbReference>
<dbReference type="InterPro" id="IPR013657">
    <property type="entry name" value="SCL35B1-4/HUT1"/>
</dbReference>
<feature type="transmembrane region" description="Helical" evidence="13">
    <location>
        <begin position="159"/>
        <end position="175"/>
    </location>
</feature>
<name>A0A0N4UWV8_ENTVE</name>
<feature type="transmembrane region" description="Helical" evidence="13">
    <location>
        <begin position="226"/>
        <end position="244"/>
    </location>
</feature>
<keyword evidence="16" id="KW-1185">Reference proteome</keyword>
<feature type="transmembrane region" description="Helical" evidence="13">
    <location>
        <begin position="256"/>
        <end position="278"/>
    </location>
</feature>
<dbReference type="InterPro" id="IPR007148">
    <property type="entry name" value="SSU_processome_Utp12"/>
</dbReference>
<dbReference type="SUPFAM" id="SSF50978">
    <property type="entry name" value="WD40 repeat-like"/>
    <property type="match status" value="1"/>
</dbReference>
<evidence type="ECO:0000313" key="15">
    <source>
        <dbReference type="EMBL" id="VDD86556.1"/>
    </source>
</evidence>
<keyword evidence="5" id="KW-0813">Transport</keyword>
<comment type="similarity">
    <text evidence="3">Belongs to the WD repeat PWP2 family.</text>
</comment>
<evidence type="ECO:0000256" key="7">
    <source>
        <dbReference type="ARBA" id="ARBA00022692"/>
    </source>
</evidence>
<dbReference type="Proteomes" id="UP000274131">
    <property type="component" value="Unassembled WGS sequence"/>
</dbReference>
<evidence type="ECO:0000256" key="1">
    <source>
        <dbReference type="ARBA" id="ARBA00004141"/>
    </source>
</evidence>
<reference evidence="15 16" key="2">
    <citation type="submission" date="2018-10" db="EMBL/GenBank/DDBJ databases">
        <authorList>
            <consortium name="Pathogen Informatics"/>
        </authorList>
    </citation>
    <scope>NUCLEOTIDE SEQUENCE [LARGE SCALE GENOMIC DNA]</scope>
</reference>
<dbReference type="PROSITE" id="PS50082">
    <property type="entry name" value="WD_REPEATS_2"/>
    <property type="match status" value="3"/>
</dbReference>
<dbReference type="STRING" id="51028.A0A0N4UWV8"/>
<evidence type="ECO:0000259" key="14">
    <source>
        <dbReference type="Pfam" id="PF04003"/>
    </source>
</evidence>
<evidence type="ECO:0000313" key="16">
    <source>
        <dbReference type="Proteomes" id="UP000274131"/>
    </source>
</evidence>
<evidence type="ECO:0000256" key="6">
    <source>
        <dbReference type="ARBA" id="ARBA00022574"/>
    </source>
</evidence>
<dbReference type="OrthoDB" id="3142434at2759"/>
<keyword evidence="8" id="KW-0677">Repeat</keyword>
<dbReference type="PROSITE" id="PS00678">
    <property type="entry name" value="WD_REPEATS_1"/>
    <property type="match status" value="1"/>
</dbReference>
<feature type="repeat" description="WD" evidence="12">
    <location>
        <begin position="721"/>
        <end position="762"/>
    </location>
</feature>
<dbReference type="GO" id="GO:0055085">
    <property type="term" value="P:transmembrane transport"/>
    <property type="evidence" value="ECO:0007669"/>
    <property type="project" value="InterPro"/>
</dbReference>
<evidence type="ECO:0000313" key="17">
    <source>
        <dbReference type="WBParaSite" id="EVEC_0000199101-mRNA-1"/>
    </source>
</evidence>
<keyword evidence="11" id="KW-0539">Nucleus</keyword>
<evidence type="ECO:0000256" key="13">
    <source>
        <dbReference type="SAM" id="Phobius"/>
    </source>
</evidence>